<dbReference type="GO" id="GO:0009927">
    <property type="term" value="F:histidine phosphotransfer kinase activity"/>
    <property type="evidence" value="ECO:0007669"/>
    <property type="project" value="TreeGrafter"/>
</dbReference>
<dbReference type="SMART" id="SM00448">
    <property type="entry name" value="REC"/>
    <property type="match status" value="1"/>
</dbReference>
<dbReference type="EMBL" id="CP019082">
    <property type="protein sequence ID" value="APW62253.1"/>
    <property type="molecule type" value="Genomic_DNA"/>
</dbReference>
<feature type="coiled-coil region" evidence="7">
    <location>
        <begin position="146"/>
        <end position="173"/>
    </location>
</feature>
<keyword evidence="3 6" id="KW-0597">Phosphoprotein</keyword>
<evidence type="ECO:0000259" key="8">
    <source>
        <dbReference type="PROSITE" id="PS50109"/>
    </source>
</evidence>
<protein>
    <recommendedName>
        <fullName evidence="2">histidine kinase</fullName>
        <ecNumber evidence="2">2.7.13.3</ecNumber>
    </recommendedName>
</protein>
<accession>A0A1U7CTQ2</accession>
<feature type="modified residue" description="4-aspartylphosphate" evidence="6">
    <location>
        <position position="78"/>
    </location>
</feature>
<comment type="catalytic activity">
    <reaction evidence="1">
        <text>ATP + protein L-histidine = ADP + protein N-phospho-L-histidine.</text>
        <dbReference type="EC" id="2.7.13.3"/>
    </reaction>
</comment>
<keyword evidence="4 10" id="KW-0808">Transferase</keyword>
<dbReference type="CDD" id="cd17569">
    <property type="entry name" value="REC_HupR-like"/>
    <property type="match status" value="1"/>
</dbReference>
<evidence type="ECO:0000313" key="11">
    <source>
        <dbReference type="Proteomes" id="UP000186309"/>
    </source>
</evidence>
<gene>
    <name evidence="10" type="primary">divL</name>
    <name evidence="10" type="ORF">BSF38_03791</name>
</gene>
<dbReference type="InterPro" id="IPR004358">
    <property type="entry name" value="Sig_transdc_His_kin-like_C"/>
</dbReference>
<keyword evidence="7" id="KW-0175">Coiled coil</keyword>
<dbReference type="Gene3D" id="3.30.565.10">
    <property type="entry name" value="Histidine kinase-like ATPase, C-terminal domain"/>
    <property type="match status" value="1"/>
</dbReference>
<dbReference type="InterPro" id="IPR036890">
    <property type="entry name" value="HATPase_C_sf"/>
</dbReference>
<evidence type="ECO:0000256" key="7">
    <source>
        <dbReference type="SAM" id="Coils"/>
    </source>
</evidence>
<dbReference type="Pfam" id="PF02518">
    <property type="entry name" value="HATPase_c"/>
    <property type="match status" value="1"/>
</dbReference>
<feature type="domain" description="Response regulatory" evidence="9">
    <location>
        <begin position="29"/>
        <end position="144"/>
    </location>
</feature>
<dbReference type="PROSITE" id="PS50110">
    <property type="entry name" value="RESPONSE_REGULATORY"/>
    <property type="match status" value="1"/>
</dbReference>
<dbReference type="AlphaFoldDB" id="A0A1U7CTQ2"/>
<dbReference type="PRINTS" id="PR00344">
    <property type="entry name" value="BCTRLSENSOR"/>
</dbReference>
<dbReference type="EC" id="2.7.13.3" evidence="2"/>
<evidence type="ECO:0000256" key="4">
    <source>
        <dbReference type="ARBA" id="ARBA00022679"/>
    </source>
</evidence>
<dbReference type="SMART" id="SM00388">
    <property type="entry name" value="HisKA"/>
    <property type="match status" value="1"/>
</dbReference>
<dbReference type="Gene3D" id="1.10.287.130">
    <property type="match status" value="1"/>
</dbReference>
<sequence length="410" mass="45340">MPPIIEGQDFQTTALREAAEPPRARRRPIVLVVDDEVEVLQSLHDLLRIDYQIVTRDNGEEALAFLAATPDVAAILSDQRMPGMTGVEVLRRAAAVRPETTRLLFTAFSDLRTVIDAVNLGHVFQYLAKPWDPDELQRAIRQAVERRDLIVEKNRLMAELQAANARLTEANRLKTAFLQVASHELNTPVTVILGLADLWKLSQGPTASPAEHAWIERINAAAGRLARTVGRMFKLVENDDFTHTLSIETVHLETLIQSTLAALAPYLEARGQDVAVDVQADLEPIACDPAKIHDVLINLVANAIKFTPDGKTIRIEARDDPDESDSVRVEVQDQGAGVALAEQRHLFEPFFTGFDTLHHSSGEYQFDKRGIGLGLCLVKTFVELHGGRVEVATAPGRGSTFAFVLPRRQP</sequence>
<dbReference type="Proteomes" id="UP000186309">
    <property type="component" value="Chromosome"/>
</dbReference>
<dbReference type="RefSeq" id="WP_237170520.1">
    <property type="nucleotide sequence ID" value="NZ_CP019082.1"/>
</dbReference>
<dbReference type="InterPro" id="IPR003661">
    <property type="entry name" value="HisK_dim/P_dom"/>
</dbReference>
<evidence type="ECO:0000256" key="3">
    <source>
        <dbReference type="ARBA" id="ARBA00022553"/>
    </source>
</evidence>
<evidence type="ECO:0000256" key="5">
    <source>
        <dbReference type="ARBA" id="ARBA00022777"/>
    </source>
</evidence>
<dbReference type="CDD" id="cd00082">
    <property type="entry name" value="HisKA"/>
    <property type="match status" value="1"/>
</dbReference>
<feature type="domain" description="Histidine kinase" evidence="8">
    <location>
        <begin position="180"/>
        <end position="409"/>
    </location>
</feature>
<evidence type="ECO:0000256" key="6">
    <source>
        <dbReference type="PROSITE-ProRule" id="PRU00169"/>
    </source>
</evidence>
<name>A0A1U7CTQ2_9BACT</name>
<dbReference type="InterPro" id="IPR003594">
    <property type="entry name" value="HATPase_dom"/>
</dbReference>
<organism evidence="10 11">
    <name type="scientific">Paludisphaera borealis</name>
    <dbReference type="NCBI Taxonomy" id="1387353"/>
    <lineage>
        <taxon>Bacteria</taxon>
        <taxon>Pseudomonadati</taxon>
        <taxon>Planctomycetota</taxon>
        <taxon>Planctomycetia</taxon>
        <taxon>Isosphaerales</taxon>
        <taxon>Isosphaeraceae</taxon>
        <taxon>Paludisphaera</taxon>
    </lineage>
</organism>
<dbReference type="Gene3D" id="3.40.50.2300">
    <property type="match status" value="1"/>
</dbReference>
<dbReference type="InterPro" id="IPR011006">
    <property type="entry name" value="CheY-like_superfamily"/>
</dbReference>
<dbReference type="PROSITE" id="PS50109">
    <property type="entry name" value="HIS_KIN"/>
    <property type="match status" value="1"/>
</dbReference>
<dbReference type="KEGG" id="pbor:BSF38_03791"/>
<proteinExistence type="predicted"/>
<dbReference type="SUPFAM" id="SSF47384">
    <property type="entry name" value="Homodimeric domain of signal transducing histidine kinase"/>
    <property type="match status" value="1"/>
</dbReference>
<dbReference type="InterPro" id="IPR036097">
    <property type="entry name" value="HisK_dim/P_sf"/>
</dbReference>
<dbReference type="SMART" id="SM00387">
    <property type="entry name" value="HATPase_c"/>
    <property type="match status" value="1"/>
</dbReference>
<reference evidence="11" key="1">
    <citation type="submission" date="2016-12" db="EMBL/GenBank/DDBJ databases">
        <title>Comparative genomics of four Isosphaeraceae planctomycetes: a common pool of plasmids and glycoside hydrolase genes.</title>
        <authorList>
            <person name="Ivanova A."/>
        </authorList>
    </citation>
    <scope>NUCLEOTIDE SEQUENCE [LARGE SCALE GENOMIC DNA]</scope>
    <source>
        <strain evidence="11">PX4</strain>
    </source>
</reference>
<dbReference type="Pfam" id="PF00512">
    <property type="entry name" value="HisKA"/>
    <property type="match status" value="1"/>
</dbReference>
<dbReference type="STRING" id="1387353.BSF38_03791"/>
<dbReference type="PANTHER" id="PTHR43047:SF72">
    <property type="entry name" value="OSMOSENSING HISTIDINE PROTEIN KINASE SLN1"/>
    <property type="match status" value="1"/>
</dbReference>
<dbReference type="GO" id="GO:0005886">
    <property type="term" value="C:plasma membrane"/>
    <property type="evidence" value="ECO:0007669"/>
    <property type="project" value="TreeGrafter"/>
</dbReference>
<evidence type="ECO:0000313" key="10">
    <source>
        <dbReference type="EMBL" id="APW62253.1"/>
    </source>
</evidence>
<dbReference type="SUPFAM" id="SSF52172">
    <property type="entry name" value="CheY-like"/>
    <property type="match status" value="1"/>
</dbReference>
<dbReference type="Pfam" id="PF00072">
    <property type="entry name" value="Response_reg"/>
    <property type="match status" value="1"/>
</dbReference>
<dbReference type="InterPro" id="IPR001789">
    <property type="entry name" value="Sig_transdc_resp-reg_receiver"/>
</dbReference>
<dbReference type="SUPFAM" id="SSF55874">
    <property type="entry name" value="ATPase domain of HSP90 chaperone/DNA topoisomerase II/histidine kinase"/>
    <property type="match status" value="1"/>
</dbReference>
<keyword evidence="5" id="KW-0418">Kinase</keyword>
<dbReference type="InterPro" id="IPR005467">
    <property type="entry name" value="His_kinase_dom"/>
</dbReference>
<dbReference type="GO" id="GO:0000155">
    <property type="term" value="F:phosphorelay sensor kinase activity"/>
    <property type="evidence" value="ECO:0007669"/>
    <property type="project" value="InterPro"/>
</dbReference>
<evidence type="ECO:0000256" key="2">
    <source>
        <dbReference type="ARBA" id="ARBA00012438"/>
    </source>
</evidence>
<dbReference type="PANTHER" id="PTHR43047">
    <property type="entry name" value="TWO-COMPONENT HISTIDINE PROTEIN KINASE"/>
    <property type="match status" value="1"/>
</dbReference>
<keyword evidence="11" id="KW-1185">Reference proteome</keyword>
<evidence type="ECO:0000259" key="9">
    <source>
        <dbReference type="PROSITE" id="PS50110"/>
    </source>
</evidence>
<evidence type="ECO:0000256" key="1">
    <source>
        <dbReference type="ARBA" id="ARBA00000085"/>
    </source>
</evidence>